<dbReference type="EMBL" id="BGPR01002611">
    <property type="protein sequence ID" value="GBM76286.1"/>
    <property type="molecule type" value="Genomic_DNA"/>
</dbReference>
<protein>
    <submittedName>
        <fullName evidence="1">Uncharacterized protein</fullName>
    </submittedName>
</protein>
<dbReference type="Proteomes" id="UP000499080">
    <property type="component" value="Unassembled WGS sequence"/>
</dbReference>
<gene>
    <name evidence="1" type="ORF">AVEN_81838_1</name>
</gene>
<keyword evidence="2" id="KW-1185">Reference proteome</keyword>
<evidence type="ECO:0000313" key="2">
    <source>
        <dbReference type="Proteomes" id="UP000499080"/>
    </source>
</evidence>
<accession>A0A4Y2IH30</accession>
<comment type="caution">
    <text evidence="1">The sequence shown here is derived from an EMBL/GenBank/DDBJ whole genome shotgun (WGS) entry which is preliminary data.</text>
</comment>
<reference evidence="1 2" key="1">
    <citation type="journal article" date="2019" name="Sci. Rep.">
        <title>Orb-weaving spider Araneus ventricosus genome elucidates the spidroin gene catalogue.</title>
        <authorList>
            <person name="Kono N."/>
            <person name="Nakamura H."/>
            <person name="Ohtoshi R."/>
            <person name="Moran D.A.P."/>
            <person name="Shinohara A."/>
            <person name="Yoshida Y."/>
            <person name="Fujiwara M."/>
            <person name="Mori M."/>
            <person name="Tomita M."/>
            <person name="Arakawa K."/>
        </authorList>
    </citation>
    <scope>NUCLEOTIDE SEQUENCE [LARGE SCALE GENOMIC DNA]</scope>
</reference>
<sequence length="95" mass="10626">MLRNIRNISYNINNLFSAENAAAIKLFQRRNEYFNGSLFRNVSNALPKLPVSSASGIISKSISKPHQKGSPEVFSKLRSKFIVSLLLCGFCLIVH</sequence>
<proteinExistence type="predicted"/>
<dbReference type="AlphaFoldDB" id="A0A4Y2IH30"/>
<organism evidence="1 2">
    <name type="scientific">Araneus ventricosus</name>
    <name type="common">Orbweaver spider</name>
    <name type="synonym">Epeira ventricosa</name>
    <dbReference type="NCBI Taxonomy" id="182803"/>
    <lineage>
        <taxon>Eukaryota</taxon>
        <taxon>Metazoa</taxon>
        <taxon>Ecdysozoa</taxon>
        <taxon>Arthropoda</taxon>
        <taxon>Chelicerata</taxon>
        <taxon>Arachnida</taxon>
        <taxon>Araneae</taxon>
        <taxon>Araneomorphae</taxon>
        <taxon>Entelegynae</taxon>
        <taxon>Araneoidea</taxon>
        <taxon>Araneidae</taxon>
        <taxon>Araneus</taxon>
    </lineage>
</organism>
<evidence type="ECO:0000313" key="1">
    <source>
        <dbReference type="EMBL" id="GBM76286.1"/>
    </source>
</evidence>
<name>A0A4Y2IH30_ARAVE</name>